<gene>
    <name evidence="1" type="ORF">ENS56_11400</name>
</gene>
<protein>
    <submittedName>
        <fullName evidence="1">CPXCG motif-containing cysteine-rich protein</fullName>
    </submittedName>
</protein>
<organism evidence="1">
    <name type="scientific">Ignavibacterium album</name>
    <dbReference type="NCBI Taxonomy" id="591197"/>
    <lineage>
        <taxon>Bacteria</taxon>
        <taxon>Pseudomonadati</taxon>
        <taxon>Ignavibacteriota</taxon>
        <taxon>Ignavibacteria</taxon>
        <taxon>Ignavibacteriales</taxon>
        <taxon>Ignavibacteriaceae</taxon>
        <taxon>Ignavibacterium</taxon>
    </lineage>
</organism>
<evidence type="ECO:0000313" key="1">
    <source>
        <dbReference type="EMBL" id="HGT48634.1"/>
    </source>
</evidence>
<dbReference type="EMBL" id="DSVI01000018">
    <property type="protein sequence ID" value="HGT48634.1"/>
    <property type="molecule type" value="Genomic_DNA"/>
</dbReference>
<reference evidence="1" key="1">
    <citation type="journal article" date="2020" name="mSystems">
        <title>Genome- and Community-Level Interaction Insights into Carbon Utilization and Element Cycling Functions of Hydrothermarchaeota in Hydrothermal Sediment.</title>
        <authorList>
            <person name="Zhou Z."/>
            <person name="Liu Y."/>
            <person name="Xu W."/>
            <person name="Pan J."/>
            <person name="Luo Z.H."/>
            <person name="Li M."/>
        </authorList>
    </citation>
    <scope>NUCLEOTIDE SEQUENCE [LARGE SCALE GENOMIC DNA]</scope>
    <source>
        <strain evidence="1">SpSt-500</strain>
    </source>
</reference>
<proteinExistence type="predicted"/>
<comment type="caution">
    <text evidence="1">The sequence shown here is derived from an EMBL/GenBank/DDBJ whole genome shotgun (WGS) entry which is preliminary data.</text>
</comment>
<accession>A0A832DH86</accession>
<dbReference type="InterPro" id="IPR025990">
    <property type="entry name" value="zinc_ribbon_bacterial"/>
</dbReference>
<dbReference type="AlphaFoldDB" id="A0A832DH86"/>
<dbReference type="Pfam" id="PF14255">
    <property type="entry name" value="Zn_ribbon_21"/>
    <property type="match status" value="1"/>
</dbReference>
<sequence length="64" mass="7484">MQTDDVLEWTCQYCGVDNSVWVDLTIEGKQDFVEDCRICCRPNRIIVVRDYDGNVMIEARPIDE</sequence>
<name>A0A832DH86_9BACT</name>